<protein>
    <recommendedName>
        <fullName evidence="1">Thaumarchaeal output domain-containing protein</fullName>
    </recommendedName>
</protein>
<gene>
    <name evidence="2" type="ORF">AAK873_10350</name>
</gene>
<feature type="domain" description="Thaumarchaeal output" evidence="1">
    <location>
        <begin position="133"/>
        <end position="319"/>
    </location>
</feature>
<sequence length="477" mass="55473">MINTESDKSSYTIVTNINRRKILVINDVVDIDHTPEIAFEDFDAIFINVINSLHDYNMLAIRLASPLLSEKCRFKPFFASSRLMGWLGEADIIIDGYAPSPTDRNMAQSIDEIYASMRRLNFLLGTEPVITHAEEMFRLVRYAISRNRFSFSSEPVRGMSSGYMALYNYSMWHTGQDRIAALEREFFHSEMLRLGYIRHGRFLDKIHECPHCGGSHLFFFESCPKCKSSDIRLQSVIHHFRCANVSPESTYMWDGELRCPKCNLMLRHIGVDYDKPSAIYTCNQCEESFMYPDMRVLCSSCKRTLSTDDLVARDVIEYEFTPDGIHAFANYDVVHTLSQAGFYGYTSTRNFMDYVRLFSESDKSQGEILVVVRFYVFDPDADAMAALDARPPVVNAMSRFFNYKSALWGNNYYFMSRVREGDVAQVQGRMEYELKAELNDYRGQHRGFQFELLETYLYYPNTDPEQFVGRLEEQRRH</sequence>
<dbReference type="EMBL" id="JBCLPP010000029">
    <property type="protein sequence ID" value="MEY8246013.1"/>
    <property type="molecule type" value="Genomic_DNA"/>
</dbReference>
<evidence type="ECO:0000313" key="3">
    <source>
        <dbReference type="Proteomes" id="UP001565200"/>
    </source>
</evidence>
<evidence type="ECO:0000313" key="2">
    <source>
        <dbReference type="EMBL" id="MEY8246013.1"/>
    </source>
</evidence>
<dbReference type="Pfam" id="PF18551">
    <property type="entry name" value="TackOD1"/>
    <property type="match status" value="1"/>
</dbReference>
<keyword evidence="3" id="KW-1185">Reference proteome</keyword>
<dbReference type="Proteomes" id="UP001565200">
    <property type="component" value="Unassembled WGS sequence"/>
</dbReference>
<organism evidence="2 3">
    <name type="scientific">Heminiphilus faecis</name>
    <dbReference type="NCBI Taxonomy" id="2601703"/>
    <lineage>
        <taxon>Bacteria</taxon>
        <taxon>Pseudomonadati</taxon>
        <taxon>Bacteroidota</taxon>
        <taxon>Bacteroidia</taxon>
        <taxon>Bacteroidales</taxon>
        <taxon>Muribaculaceae</taxon>
        <taxon>Heminiphilus</taxon>
    </lineage>
</organism>
<accession>A0ABV4CX87</accession>
<comment type="caution">
    <text evidence="2">The sequence shown here is derived from an EMBL/GenBank/DDBJ whole genome shotgun (WGS) entry which is preliminary data.</text>
</comment>
<evidence type="ECO:0000259" key="1">
    <source>
        <dbReference type="Pfam" id="PF18551"/>
    </source>
</evidence>
<reference evidence="2 3" key="1">
    <citation type="submission" date="2024-03" db="EMBL/GenBank/DDBJ databases">
        <title>Mouse gut bacterial collection (mGBC) of GemPharmatech.</title>
        <authorList>
            <person name="He Y."/>
            <person name="Dong L."/>
            <person name="Wu D."/>
            <person name="Gao X."/>
            <person name="Lin Z."/>
        </authorList>
    </citation>
    <scope>NUCLEOTIDE SEQUENCE [LARGE SCALE GENOMIC DNA]</scope>
    <source>
        <strain evidence="2 3">54-13</strain>
    </source>
</reference>
<dbReference type="InterPro" id="IPR040572">
    <property type="entry name" value="TackOD1"/>
</dbReference>
<proteinExistence type="predicted"/>
<name>A0ABV4CX87_9BACT</name>
<dbReference type="RefSeq" id="WP_121699883.1">
    <property type="nucleotide sequence ID" value="NZ_JBCLPP010000029.1"/>
</dbReference>